<organism evidence="1 2">
    <name type="scientific">Aureimonas populi</name>
    <dbReference type="NCBI Taxonomy" id="1701758"/>
    <lineage>
        <taxon>Bacteria</taxon>
        <taxon>Pseudomonadati</taxon>
        <taxon>Pseudomonadota</taxon>
        <taxon>Alphaproteobacteria</taxon>
        <taxon>Hyphomicrobiales</taxon>
        <taxon>Aurantimonadaceae</taxon>
        <taxon>Aureimonas</taxon>
    </lineage>
</organism>
<reference evidence="2" key="1">
    <citation type="journal article" date="2019" name="Int. J. Syst. Evol. Microbiol.">
        <title>The Global Catalogue of Microorganisms (GCM) 10K type strain sequencing project: providing services to taxonomists for standard genome sequencing and annotation.</title>
        <authorList>
            <consortium name="The Broad Institute Genomics Platform"/>
            <consortium name="The Broad Institute Genome Sequencing Center for Infectious Disease"/>
            <person name="Wu L."/>
            <person name="Ma J."/>
        </authorList>
    </citation>
    <scope>NUCLEOTIDE SEQUENCE [LARGE SCALE GENOMIC DNA]</scope>
    <source>
        <strain evidence="2">ZS-35-S2</strain>
    </source>
</reference>
<gene>
    <name evidence="1" type="ORF">ACFSKQ_03165</name>
</gene>
<evidence type="ECO:0000313" key="2">
    <source>
        <dbReference type="Proteomes" id="UP001597371"/>
    </source>
</evidence>
<proteinExistence type="predicted"/>
<sequence>MSLLLNASGAAENEYTPVEAVEDLSLASGPVLVPLTVIDAALADRRNERLGLSLPNDVPVSAAEPYIGQVDLIAIAFPGFSDGRGLSLARRLRRAGFSGTLRARGPLIADQFPEALACGFDEVELPEESAARQPVEQWLEARDSITAHYQSGYGEERSILRQRLDARKS</sequence>
<accession>A0ABW5CI41</accession>
<dbReference type="Proteomes" id="UP001597371">
    <property type="component" value="Unassembled WGS sequence"/>
</dbReference>
<protein>
    <submittedName>
        <fullName evidence="1">DUF934 domain-containing protein</fullName>
    </submittedName>
</protein>
<dbReference type="InterPro" id="IPR008318">
    <property type="entry name" value="UCP030820"/>
</dbReference>
<keyword evidence="2" id="KW-1185">Reference proteome</keyword>
<dbReference type="Pfam" id="PF06073">
    <property type="entry name" value="DUF934"/>
    <property type="match status" value="1"/>
</dbReference>
<dbReference type="RefSeq" id="WP_209737980.1">
    <property type="nucleotide sequence ID" value="NZ_CP072611.1"/>
</dbReference>
<comment type="caution">
    <text evidence="1">The sequence shown here is derived from an EMBL/GenBank/DDBJ whole genome shotgun (WGS) entry which is preliminary data.</text>
</comment>
<dbReference type="EMBL" id="JBHUIJ010000004">
    <property type="protein sequence ID" value="MFD2236463.1"/>
    <property type="molecule type" value="Genomic_DNA"/>
</dbReference>
<evidence type="ECO:0000313" key="1">
    <source>
        <dbReference type="EMBL" id="MFD2236463.1"/>
    </source>
</evidence>
<name>A0ABW5CI41_9HYPH</name>